<sequence>MDQSSTFYDERYEFNAPQKYIDFTNFQDDENEDSFFDCQNEGQAQSLSDLQAAESKAGSSSKSDGANAMEKSTEKLSSLNCETPNLISQTSDKPLMSHETGRNAIAMQIEEPSAMQSDELSAMQIEEPTTMQTEVPLAMQTEVPSAMQTEVPSAMQTEVPSAMQTEVPSAMQTEEPTAMQSEEPSAMQAEVPSAIKTEEPSAMQTEENASGTTQLIDPSRLSSTSRVDISEEQMETNETDEKRVTRSCRKGPLGSDGVFQQPPMRHSPRLAAIAKALNTSGGQRNSSSGFKGRRRSVSASPGLRSNRSKSTCGPLSAEDRAHLTQFAEVADPNARNSRRSASFKGGRVSTTKPVAFNFATDSRLKSVSKTTLAAPVLASAADFARTLRSTAKNATATSHAPRGPTKPQPFNLSEGKKHNSAEADQQKTKFVSLAELNMKFHSQTPQRFRTVPKKEESCPKRMTRSGSSSSLPSVTRPQSPHLSTRSRSRPVNHPTREQIEEQEMLEAQKHQVKAHPVNPKIFEPPKLSTNAEAKGCTIPSPFNITDAKKRLLRRKQEKVEEIIAKEKAMAEFHAHPMPVFDDKPKGLPSKKTPSVTKPEPFVLQIDKRAESKQLAMEREQREREEREREMRNFHARPATVIAKEPFLPARSHKPLTEISGFDLNTEKRSKERYEYDVHLKQKEDEIMAKKRHEEELRAAEEEAQVAEERKRNVHHAKPMPQYKTLSVQRSDKPVTTPLSPKFATDSRLRSSRSRLNINNTTSSSTCSSAHNTTVTR</sequence>
<evidence type="ECO:0000313" key="10">
    <source>
        <dbReference type="Proteomes" id="UP000694843"/>
    </source>
</evidence>
<feature type="region of interest" description="Disordered" evidence="7">
    <location>
        <begin position="574"/>
        <end position="641"/>
    </location>
</feature>
<feature type="region of interest" description="Disordered" evidence="7">
    <location>
        <begin position="30"/>
        <end position="96"/>
    </location>
</feature>
<feature type="compositionally biased region" description="Low complexity" evidence="7">
    <location>
        <begin position="52"/>
        <end position="68"/>
    </location>
</feature>
<feature type="compositionally biased region" description="Low complexity" evidence="7">
    <location>
        <begin position="753"/>
        <end position="776"/>
    </location>
</feature>
<dbReference type="PANTHER" id="PTHR14326:SF44">
    <property type="entry name" value="TARGETING PROTEIN FOR XKLP2"/>
    <property type="match status" value="1"/>
</dbReference>
<feature type="region of interest" description="Disordered" evidence="7">
    <location>
        <begin position="147"/>
        <end position="349"/>
    </location>
</feature>
<dbReference type="GO" id="GO:0005874">
    <property type="term" value="C:microtubule"/>
    <property type="evidence" value="ECO:0007669"/>
    <property type="project" value="InterPro"/>
</dbReference>
<evidence type="ECO:0000313" key="11">
    <source>
        <dbReference type="RefSeq" id="XP_018024492.1"/>
    </source>
</evidence>
<comment type="subcellular location">
    <subcellularLocation>
        <location evidence="2">Cytoplasm</location>
        <location evidence="2">Cytoskeleton</location>
        <location evidence="2">Spindle</location>
    </subcellularLocation>
    <subcellularLocation>
        <location evidence="1">Nucleus</location>
    </subcellularLocation>
</comment>
<feature type="compositionally biased region" description="Polar residues" evidence="7">
    <location>
        <begin position="75"/>
        <end position="92"/>
    </location>
</feature>
<feature type="region of interest" description="Disordered" evidence="7">
    <location>
        <begin position="688"/>
        <end position="776"/>
    </location>
</feature>
<gene>
    <name evidence="11" type="primary">LOC108680219</name>
</gene>
<reference evidence="11" key="1">
    <citation type="submission" date="2025-08" db="UniProtKB">
        <authorList>
            <consortium name="RefSeq"/>
        </authorList>
    </citation>
    <scope>IDENTIFICATION</scope>
    <source>
        <tissue evidence="11">Whole organism</tissue>
    </source>
</reference>
<comment type="similarity">
    <text evidence="3">Belongs to the TPX2 family.</text>
</comment>
<dbReference type="InterPro" id="IPR009675">
    <property type="entry name" value="TPX2_fam"/>
</dbReference>
<feature type="compositionally biased region" description="Basic and acidic residues" evidence="7">
    <location>
        <begin position="688"/>
        <end position="710"/>
    </location>
</feature>
<dbReference type="InterPro" id="IPR027329">
    <property type="entry name" value="TPX2_C"/>
</dbReference>
<feature type="compositionally biased region" description="Basic and acidic residues" evidence="7">
    <location>
        <begin position="414"/>
        <end position="427"/>
    </location>
</feature>
<feature type="compositionally biased region" description="Polar residues" evidence="7">
    <location>
        <begin position="40"/>
        <end position="49"/>
    </location>
</feature>
<keyword evidence="10" id="KW-1185">Reference proteome</keyword>
<feature type="compositionally biased region" description="Polar residues" evidence="7">
    <location>
        <begin position="297"/>
        <end position="313"/>
    </location>
</feature>
<dbReference type="InterPro" id="IPR027330">
    <property type="entry name" value="TPX2_central_dom"/>
</dbReference>
<organism evidence="10 11">
    <name type="scientific">Hyalella azteca</name>
    <name type="common">Amphipod</name>
    <dbReference type="NCBI Taxonomy" id="294128"/>
    <lineage>
        <taxon>Eukaryota</taxon>
        <taxon>Metazoa</taxon>
        <taxon>Ecdysozoa</taxon>
        <taxon>Arthropoda</taxon>
        <taxon>Crustacea</taxon>
        <taxon>Multicrustacea</taxon>
        <taxon>Malacostraca</taxon>
        <taxon>Eumalacostraca</taxon>
        <taxon>Peracarida</taxon>
        <taxon>Amphipoda</taxon>
        <taxon>Senticaudata</taxon>
        <taxon>Talitrida</taxon>
        <taxon>Talitroidea</taxon>
        <taxon>Hyalellidae</taxon>
        <taxon>Hyalella</taxon>
    </lineage>
</organism>
<keyword evidence="6" id="KW-0539">Nucleus</keyword>
<evidence type="ECO:0000256" key="4">
    <source>
        <dbReference type="ARBA" id="ARBA00022490"/>
    </source>
</evidence>
<dbReference type="RefSeq" id="XP_018024492.1">
    <property type="nucleotide sequence ID" value="XM_018169003.2"/>
</dbReference>
<dbReference type="AlphaFoldDB" id="A0A8B7PFZ2"/>
<feature type="domain" description="TPX2 central" evidence="9">
    <location>
        <begin position="473"/>
        <end position="578"/>
    </location>
</feature>
<feature type="compositionally biased region" description="Polar residues" evidence="7">
    <location>
        <begin position="277"/>
        <end position="289"/>
    </location>
</feature>
<keyword evidence="4" id="KW-0963">Cytoplasm</keyword>
<feature type="compositionally biased region" description="Basic and acidic residues" evidence="7">
    <location>
        <begin position="574"/>
        <end position="585"/>
    </location>
</feature>
<evidence type="ECO:0000259" key="9">
    <source>
        <dbReference type="Pfam" id="PF12214"/>
    </source>
</evidence>
<evidence type="ECO:0000259" key="8">
    <source>
        <dbReference type="Pfam" id="PF06886"/>
    </source>
</evidence>
<dbReference type="Pfam" id="PF12214">
    <property type="entry name" value="TPX2_importin"/>
    <property type="match status" value="1"/>
</dbReference>
<dbReference type="KEGG" id="hazt:108680219"/>
<feature type="region of interest" description="Disordered" evidence="7">
    <location>
        <begin position="391"/>
        <end position="542"/>
    </location>
</feature>
<proteinExistence type="inferred from homology"/>
<dbReference type="GO" id="GO:0005634">
    <property type="term" value="C:nucleus"/>
    <property type="evidence" value="ECO:0007669"/>
    <property type="project" value="UniProtKB-SubCell"/>
</dbReference>
<protein>
    <submittedName>
        <fullName evidence="11">Targeting protein for Xklp2</fullName>
    </submittedName>
</protein>
<evidence type="ECO:0000256" key="6">
    <source>
        <dbReference type="ARBA" id="ARBA00023242"/>
    </source>
</evidence>
<feature type="compositionally biased region" description="Polar residues" evidence="7">
    <location>
        <begin position="202"/>
        <end position="227"/>
    </location>
</feature>
<dbReference type="PANTHER" id="PTHR14326">
    <property type="entry name" value="TARGETING PROTEIN FOR XKLP2"/>
    <property type="match status" value="1"/>
</dbReference>
<dbReference type="GO" id="GO:0060236">
    <property type="term" value="P:regulation of mitotic spindle organization"/>
    <property type="evidence" value="ECO:0007669"/>
    <property type="project" value="InterPro"/>
</dbReference>
<feature type="compositionally biased region" description="Polar residues" evidence="7">
    <location>
        <begin position="147"/>
        <end position="183"/>
    </location>
</feature>
<feature type="compositionally biased region" description="Polar residues" evidence="7">
    <location>
        <begin position="464"/>
        <end position="483"/>
    </location>
</feature>
<dbReference type="Proteomes" id="UP000694843">
    <property type="component" value="Unplaced"/>
</dbReference>
<dbReference type="OrthoDB" id="1684416at2759"/>
<evidence type="ECO:0000256" key="1">
    <source>
        <dbReference type="ARBA" id="ARBA00004123"/>
    </source>
</evidence>
<evidence type="ECO:0000256" key="5">
    <source>
        <dbReference type="ARBA" id="ARBA00023212"/>
    </source>
</evidence>
<dbReference type="GeneID" id="108680219"/>
<evidence type="ECO:0000256" key="3">
    <source>
        <dbReference type="ARBA" id="ARBA00005885"/>
    </source>
</evidence>
<feature type="domain" description="TPX2 C-terminal" evidence="8">
    <location>
        <begin position="661"/>
        <end position="736"/>
    </location>
</feature>
<dbReference type="GO" id="GO:0005819">
    <property type="term" value="C:spindle"/>
    <property type="evidence" value="ECO:0007669"/>
    <property type="project" value="UniProtKB-SubCell"/>
</dbReference>
<keyword evidence="5" id="KW-0206">Cytoskeleton</keyword>
<name>A0A8B7PFZ2_HYAAZ</name>
<evidence type="ECO:0000256" key="7">
    <source>
        <dbReference type="SAM" id="MobiDB-lite"/>
    </source>
</evidence>
<evidence type="ECO:0000256" key="2">
    <source>
        <dbReference type="ARBA" id="ARBA00004186"/>
    </source>
</evidence>
<feature type="compositionally biased region" description="Basic and acidic residues" evidence="7">
    <location>
        <begin position="605"/>
        <end position="632"/>
    </location>
</feature>
<dbReference type="Pfam" id="PF06886">
    <property type="entry name" value="TPX2"/>
    <property type="match status" value="1"/>
</dbReference>
<accession>A0A8B7PFZ2</accession>